<dbReference type="Proteomes" id="UP000521017">
    <property type="component" value="Unassembled WGS sequence"/>
</dbReference>
<reference evidence="1 2" key="1">
    <citation type="submission" date="2020-08" db="EMBL/GenBank/DDBJ databases">
        <title>Genomic Encyclopedia of Type Strains, Phase IV (KMG-V): Genome sequencing to study the core and pangenomes of soil and plant-associated prokaryotes.</title>
        <authorList>
            <person name="Whitman W."/>
        </authorList>
    </citation>
    <scope>NUCLEOTIDE SEQUENCE [LARGE SCALE GENOMIC DNA]</scope>
    <source>
        <strain evidence="1 2">M2T3</strain>
    </source>
</reference>
<evidence type="ECO:0000313" key="1">
    <source>
        <dbReference type="EMBL" id="MBB6498672.1"/>
    </source>
</evidence>
<dbReference type="EMBL" id="JACHCC010000002">
    <property type="protein sequence ID" value="MBB6498672.1"/>
    <property type="molecule type" value="Genomic_DNA"/>
</dbReference>
<organism evidence="1 2">
    <name type="scientific">Pedobacter cryoconitis</name>
    <dbReference type="NCBI Taxonomy" id="188932"/>
    <lineage>
        <taxon>Bacteria</taxon>
        <taxon>Pseudomonadati</taxon>
        <taxon>Bacteroidota</taxon>
        <taxon>Sphingobacteriia</taxon>
        <taxon>Sphingobacteriales</taxon>
        <taxon>Sphingobacteriaceae</taxon>
        <taxon>Pedobacter</taxon>
    </lineage>
</organism>
<accession>A0A7X0J2N6</accession>
<sequence length="47" mass="5390">MTQIEENNVLILKKSLKLVKRLIISQMNGTFIDMCPVTTLSKNNQLQ</sequence>
<gene>
    <name evidence="1" type="ORF">HDF25_000809</name>
</gene>
<protein>
    <submittedName>
        <fullName evidence="1">Uncharacterized protein</fullName>
    </submittedName>
</protein>
<name>A0A7X0J2N6_9SPHI</name>
<dbReference type="AlphaFoldDB" id="A0A7X0J2N6"/>
<proteinExistence type="predicted"/>
<evidence type="ECO:0000313" key="2">
    <source>
        <dbReference type="Proteomes" id="UP000521017"/>
    </source>
</evidence>
<comment type="caution">
    <text evidence="1">The sequence shown here is derived from an EMBL/GenBank/DDBJ whole genome shotgun (WGS) entry which is preliminary data.</text>
</comment>